<evidence type="ECO:0000313" key="2">
    <source>
        <dbReference type="Proteomes" id="UP000647017"/>
    </source>
</evidence>
<dbReference type="RefSeq" id="WP_158240206.1">
    <property type="nucleotide sequence ID" value="NZ_BOOZ01000015.1"/>
</dbReference>
<gene>
    <name evidence="1" type="ORF">Van01_31340</name>
</gene>
<dbReference type="Proteomes" id="UP000647017">
    <property type="component" value="Unassembled WGS sequence"/>
</dbReference>
<evidence type="ECO:0008006" key="3">
    <source>
        <dbReference type="Google" id="ProtNLM"/>
    </source>
</evidence>
<sequence>MKIIENQHVSMAERLAELRRRPLGEIPVARAVDVTRTVMRHRDDAEGGVEVARFGSVA</sequence>
<protein>
    <recommendedName>
        <fullName evidence="3">FXSXX-COOH protein</fullName>
    </recommendedName>
</protein>
<organism evidence="1 2">
    <name type="scientific">Micromonospora andamanensis</name>
    <dbReference type="NCBI Taxonomy" id="1287068"/>
    <lineage>
        <taxon>Bacteria</taxon>
        <taxon>Bacillati</taxon>
        <taxon>Actinomycetota</taxon>
        <taxon>Actinomycetes</taxon>
        <taxon>Micromonosporales</taxon>
        <taxon>Micromonosporaceae</taxon>
        <taxon>Micromonospora</taxon>
    </lineage>
</organism>
<name>A0ABQ4HWB8_9ACTN</name>
<keyword evidence="2" id="KW-1185">Reference proteome</keyword>
<dbReference type="EMBL" id="BOOZ01000015">
    <property type="protein sequence ID" value="GIJ09920.1"/>
    <property type="molecule type" value="Genomic_DNA"/>
</dbReference>
<comment type="caution">
    <text evidence="1">The sequence shown here is derived from an EMBL/GenBank/DDBJ whole genome shotgun (WGS) entry which is preliminary data.</text>
</comment>
<evidence type="ECO:0000313" key="1">
    <source>
        <dbReference type="EMBL" id="GIJ09920.1"/>
    </source>
</evidence>
<accession>A0ABQ4HWB8</accession>
<reference evidence="1 2" key="1">
    <citation type="submission" date="2021-01" db="EMBL/GenBank/DDBJ databases">
        <title>Whole genome shotgun sequence of Verrucosispora andamanensis NBRC 109075.</title>
        <authorList>
            <person name="Komaki H."/>
            <person name="Tamura T."/>
        </authorList>
    </citation>
    <scope>NUCLEOTIDE SEQUENCE [LARGE SCALE GENOMIC DNA]</scope>
    <source>
        <strain evidence="1 2">NBRC 109075</strain>
    </source>
</reference>
<proteinExistence type="predicted"/>